<proteinExistence type="inferred from homology"/>
<keyword evidence="3" id="KW-0238">DNA-binding</keyword>
<dbReference type="PANTHER" id="PTHR43140:SF1">
    <property type="entry name" value="TYPE I RESTRICTION ENZYME ECOKI SPECIFICITY SUBUNIT"/>
    <property type="match status" value="1"/>
</dbReference>
<dbReference type="InterPro" id="IPR051212">
    <property type="entry name" value="Type-I_RE_S_subunit"/>
</dbReference>
<dbReference type="STRING" id="1522312.GCA_900177895_00582"/>
<dbReference type="Pfam" id="PF01420">
    <property type="entry name" value="Methylase_S"/>
    <property type="match status" value="2"/>
</dbReference>
<evidence type="ECO:0000313" key="6">
    <source>
        <dbReference type="EMBL" id="SMQ11803.1"/>
    </source>
</evidence>
<evidence type="ECO:0000259" key="5">
    <source>
        <dbReference type="Pfam" id="PF01420"/>
    </source>
</evidence>
<feature type="domain" description="Type I restriction modification DNA specificity" evidence="5">
    <location>
        <begin position="202"/>
        <end position="372"/>
    </location>
</feature>
<dbReference type="Proteomes" id="UP000215450">
    <property type="component" value="Unassembled WGS sequence"/>
</dbReference>
<evidence type="ECO:0000256" key="2">
    <source>
        <dbReference type="ARBA" id="ARBA00022747"/>
    </source>
</evidence>
<dbReference type="AlphaFoldDB" id="A0A238HDM3"/>
<keyword evidence="4" id="KW-0175">Coiled coil</keyword>
<keyword evidence="8" id="KW-1185">Reference proteome</keyword>
<dbReference type="GO" id="GO:0003677">
    <property type="term" value="F:DNA binding"/>
    <property type="evidence" value="ECO:0007669"/>
    <property type="project" value="UniProtKB-KW"/>
</dbReference>
<gene>
    <name evidence="7" type="ORF">KEBURONENSIS_00688</name>
    <name evidence="6" type="ORF">KEBURONENSIS_00810</name>
</gene>
<dbReference type="OrthoDB" id="5298944at2"/>
<comment type="similarity">
    <text evidence="1">Belongs to the type-I restriction system S methylase family.</text>
</comment>
<reference evidence="6" key="1">
    <citation type="submission" date="2017-05" db="EMBL/GenBank/DDBJ databases">
        <authorList>
            <person name="Song R."/>
            <person name="Chenine A.L."/>
            <person name="Ruprecht R.M."/>
        </authorList>
    </citation>
    <scope>NUCLEOTIDE SEQUENCE</scope>
    <source>
        <strain evidence="6">Kingella_eburonensis</strain>
    </source>
</reference>
<dbReference type="EMBL" id="FXUV01000002">
    <property type="protein sequence ID" value="SMQ11803.1"/>
    <property type="molecule type" value="Genomic_DNA"/>
</dbReference>
<dbReference type="GO" id="GO:0009307">
    <property type="term" value="P:DNA restriction-modification system"/>
    <property type="evidence" value="ECO:0007669"/>
    <property type="project" value="UniProtKB-KW"/>
</dbReference>
<reference evidence="7 8" key="2">
    <citation type="submission" date="2017-06" db="EMBL/GenBank/DDBJ databases">
        <authorList>
            <person name="Kim H.J."/>
            <person name="Triplett B.A."/>
        </authorList>
    </citation>
    <scope>NUCLEOTIDE SEQUENCE [LARGE SCALE GENOMIC DNA]</scope>
    <source>
        <strain evidence="7">Kingella_eburonensis</strain>
    </source>
</reference>
<keyword evidence="2" id="KW-0680">Restriction system</keyword>
<dbReference type="SUPFAM" id="SSF116734">
    <property type="entry name" value="DNA methylase specificity domain"/>
    <property type="match status" value="2"/>
</dbReference>
<dbReference type="PANTHER" id="PTHR43140">
    <property type="entry name" value="TYPE-1 RESTRICTION ENZYME ECOKI SPECIFICITY PROTEIN"/>
    <property type="match status" value="1"/>
</dbReference>
<organism evidence="6">
    <name type="scientific">Kingella negevensis</name>
    <dbReference type="NCBI Taxonomy" id="1522312"/>
    <lineage>
        <taxon>Bacteria</taxon>
        <taxon>Pseudomonadati</taxon>
        <taxon>Pseudomonadota</taxon>
        <taxon>Betaproteobacteria</taxon>
        <taxon>Neisseriales</taxon>
        <taxon>Neisseriaceae</taxon>
        <taxon>Kingella</taxon>
    </lineage>
</organism>
<dbReference type="InterPro" id="IPR000055">
    <property type="entry name" value="Restrct_endonuc_typeI_TRD"/>
</dbReference>
<evidence type="ECO:0000313" key="7">
    <source>
        <dbReference type="EMBL" id="SNB85226.1"/>
    </source>
</evidence>
<evidence type="ECO:0000256" key="3">
    <source>
        <dbReference type="ARBA" id="ARBA00023125"/>
    </source>
</evidence>
<evidence type="ECO:0000256" key="4">
    <source>
        <dbReference type="SAM" id="Coils"/>
    </source>
</evidence>
<evidence type="ECO:0000256" key="1">
    <source>
        <dbReference type="ARBA" id="ARBA00010923"/>
    </source>
</evidence>
<dbReference type="CDD" id="cd17294">
    <property type="entry name" value="RMtype1_S_MmaC7ORF19P_TRD1-CR1_like"/>
    <property type="match status" value="1"/>
</dbReference>
<dbReference type="RefSeq" id="WP_095061895.1">
    <property type="nucleotide sequence ID" value="NZ_FXUV02000098.1"/>
</dbReference>
<dbReference type="Gene3D" id="3.90.220.20">
    <property type="entry name" value="DNA methylase specificity domains"/>
    <property type="match status" value="2"/>
</dbReference>
<dbReference type="CDD" id="cd17291">
    <property type="entry name" value="RMtype1_S_MgeORF438P-TRD-CR_like"/>
    <property type="match status" value="1"/>
</dbReference>
<sequence>MQINRILAKFLQGEKVEWKTLGEVVTIEKGVQLNKSLLSETGKYPVINGGVNPSGYWHEYNYTADKIVISQGGASAGFVNWLKTPFFAGTHAFVILPDETTVLNRYVFHFVKMKQRDFMEKQYGAGIPALAKSELVKLPIPVPSLHIQQKIANTLDKFTELNEELNKELALRKKQFTYYRNLLLDYKHPKNPFSGCEVPWKMLAEVSNKISSGGTPRTGIADYYDGDIPWLRTQEVNFNEILDTEIKITTQGLENSSAKMIPANCVILAMYGATVGRVAINKIPLTTNQACANIELNSKILNYRYAFHYLSSQYEYIKSLGTGSQSNINAQIVKKLEIPVPPLEIQTKVVEMLDKFDTLVNSSTDGLPREIQLRQKQYEYYREQLLDFPREN</sequence>
<accession>A0A238HDM3</accession>
<evidence type="ECO:0000313" key="8">
    <source>
        <dbReference type="Proteomes" id="UP000215450"/>
    </source>
</evidence>
<dbReference type="InterPro" id="IPR044946">
    <property type="entry name" value="Restrct_endonuc_typeI_TRD_sf"/>
</dbReference>
<name>A0A238HDM3_9NEIS</name>
<protein>
    <submittedName>
        <fullName evidence="6">Putative type-1 restriction enzyme specificity protein MPN_089</fullName>
    </submittedName>
</protein>
<feature type="domain" description="Type I restriction modification DNA specificity" evidence="5">
    <location>
        <begin position="15"/>
        <end position="169"/>
    </location>
</feature>
<feature type="coiled-coil region" evidence="4">
    <location>
        <begin position="148"/>
        <end position="175"/>
    </location>
</feature>
<dbReference type="EMBL" id="FXUV02000098">
    <property type="protein sequence ID" value="SNB85226.1"/>
    <property type="molecule type" value="Genomic_DNA"/>
</dbReference>